<dbReference type="EMBL" id="CP151509">
    <property type="protein sequence ID" value="WZN64416.1"/>
    <property type="molecule type" value="Genomic_DNA"/>
</dbReference>
<name>A0AAX4PET2_9CHLO</name>
<organism evidence="2 3">
    <name type="scientific">Chloropicon roscoffensis</name>
    <dbReference type="NCBI Taxonomy" id="1461544"/>
    <lineage>
        <taxon>Eukaryota</taxon>
        <taxon>Viridiplantae</taxon>
        <taxon>Chlorophyta</taxon>
        <taxon>Chloropicophyceae</taxon>
        <taxon>Chloropicales</taxon>
        <taxon>Chloropicaceae</taxon>
        <taxon>Chloropicon</taxon>
    </lineage>
</organism>
<evidence type="ECO:0000313" key="3">
    <source>
        <dbReference type="Proteomes" id="UP001472866"/>
    </source>
</evidence>
<evidence type="ECO:0000256" key="1">
    <source>
        <dbReference type="SAM" id="Phobius"/>
    </source>
</evidence>
<keyword evidence="1" id="KW-0472">Membrane</keyword>
<proteinExistence type="predicted"/>
<accession>A0AAX4PET2</accession>
<reference evidence="2 3" key="1">
    <citation type="submission" date="2024-03" db="EMBL/GenBank/DDBJ databases">
        <title>Complete genome sequence of the green alga Chloropicon roscoffensis RCC1871.</title>
        <authorList>
            <person name="Lemieux C."/>
            <person name="Pombert J.-F."/>
            <person name="Otis C."/>
            <person name="Turmel M."/>
        </authorList>
    </citation>
    <scope>NUCLEOTIDE SEQUENCE [LARGE SCALE GENOMIC DNA]</scope>
    <source>
        <strain evidence="2 3">RCC1871</strain>
    </source>
</reference>
<keyword evidence="3" id="KW-1185">Reference proteome</keyword>
<feature type="transmembrane region" description="Helical" evidence="1">
    <location>
        <begin position="108"/>
        <end position="131"/>
    </location>
</feature>
<feature type="transmembrane region" description="Helical" evidence="1">
    <location>
        <begin position="47"/>
        <end position="66"/>
    </location>
</feature>
<feature type="transmembrane region" description="Helical" evidence="1">
    <location>
        <begin position="22"/>
        <end position="41"/>
    </location>
</feature>
<keyword evidence="1" id="KW-0812">Transmembrane</keyword>
<protein>
    <submittedName>
        <fullName evidence="2">Uncharacterized protein</fullName>
    </submittedName>
</protein>
<gene>
    <name evidence="2" type="ORF">HKI87_09g59720</name>
</gene>
<feature type="transmembrane region" description="Helical" evidence="1">
    <location>
        <begin position="198"/>
        <end position="217"/>
    </location>
</feature>
<feature type="transmembrane region" description="Helical" evidence="1">
    <location>
        <begin position="78"/>
        <end position="96"/>
    </location>
</feature>
<dbReference type="AlphaFoldDB" id="A0AAX4PET2"/>
<dbReference type="Proteomes" id="UP001472866">
    <property type="component" value="Chromosome 09"/>
</dbReference>
<sequence>MEEPTTTSPADPGGPRIGVWKVARVPLGILGWVPLILAGAVPDYRVAVTSALGVALFNQLCIYALHRLTGFPRIWPRTLDSIFTVLFLALTIAAWADQSRDEEIEAWTGFVINGGLFLGATIAGLSGHSFIKDEMASNERFTQAQLSHPVLLHTTRVMLWLWLGVFGLMALVSLVGGVRDLFEPKPSSQFVYAFSNPAYLTFVVLIAGGAATGLYTWRMRADRKFITAIASRYQRELEAWAEANPEDPWAKLKHEEDANTLT</sequence>
<feature type="transmembrane region" description="Helical" evidence="1">
    <location>
        <begin position="157"/>
        <end position="178"/>
    </location>
</feature>
<evidence type="ECO:0000313" key="2">
    <source>
        <dbReference type="EMBL" id="WZN64416.1"/>
    </source>
</evidence>
<keyword evidence="1" id="KW-1133">Transmembrane helix</keyword>